<evidence type="ECO:0000256" key="2">
    <source>
        <dbReference type="SAM" id="Phobius"/>
    </source>
</evidence>
<keyword evidence="2" id="KW-1133">Transmembrane helix</keyword>
<evidence type="ECO:0000256" key="1">
    <source>
        <dbReference type="SAM" id="MobiDB-lite"/>
    </source>
</evidence>
<dbReference type="HOGENOM" id="CLU_173247_0_0_9"/>
<dbReference type="RefSeq" id="WP_006191498.1">
    <property type="nucleotide sequence ID" value="NC_015437.1"/>
</dbReference>
<accession>C9LT26</accession>
<gene>
    <name evidence="3" type="ordered locus">Selsp_1578</name>
    <name evidence="4" type="ORF">SELSPUOL_00606</name>
</gene>
<keyword evidence="2" id="KW-0812">Transmembrane</keyword>
<feature type="transmembrane region" description="Helical" evidence="2">
    <location>
        <begin position="85"/>
        <end position="109"/>
    </location>
</feature>
<dbReference type="KEGG" id="ssg:Selsp_1578"/>
<dbReference type="EMBL" id="CP002637">
    <property type="protein sequence ID" value="AEC00534.1"/>
    <property type="molecule type" value="Genomic_DNA"/>
</dbReference>
<keyword evidence="6" id="KW-1185">Reference proteome</keyword>
<dbReference type="STRING" id="546271.Selsp_1578"/>
<evidence type="ECO:0000313" key="4">
    <source>
        <dbReference type="EMBL" id="EEX77872.1"/>
    </source>
</evidence>
<evidence type="ECO:0000313" key="6">
    <source>
        <dbReference type="Proteomes" id="UP000011124"/>
    </source>
</evidence>
<keyword evidence="2" id="KW-0472">Membrane</keyword>
<protein>
    <submittedName>
        <fullName evidence="4">Uncharacterized protein</fullName>
    </submittedName>
</protein>
<dbReference type="Proteomes" id="UP000011124">
    <property type="component" value="Chromosome"/>
</dbReference>
<feature type="region of interest" description="Disordered" evidence="1">
    <location>
        <begin position="1"/>
        <end position="26"/>
    </location>
</feature>
<dbReference type="Proteomes" id="UP000003505">
    <property type="component" value="Unassembled WGS sequence"/>
</dbReference>
<evidence type="ECO:0000313" key="5">
    <source>
        <dbReference type="Proteomes" id="UP000003505"/>
    </source>
</evidence>
<reference evidence="4 5" key="1">
    <citation type="submission" date="2009-09" db="EMBL/GenBank/DDBJ databases">
        <authorList>
            <person name="Weinstock G."/>
            <person name="Sodergren E."/>
            <person name="Clifton S."/>
            <person name="Fulton L."/>
            <person name="Fulton B."/>
            <person name="Courtney L."/>
            <person name="Fronick C."/>
            <person name="Harrison M."/>
            <person name="Strong C."/>
            <person name="Farmer C."/>
            <person name="Delahaunty K."/>
            <person name="Markovic C."/>
            <person name="Hall O."/>
            <person name="Minx P."/>
            <person name="Tomlinson C."/>
            <person name="Mitreva M."/>
            <person name="Nelson J."/>
            <person name="Hou S."/>
            <person name="Wollam A."/>
            <person name="Pepin K.H."/>
            <person name="Johnson M."/>
            <person name="Bhonagiri V."/>
            <person name="Nash W.E."/>
            <person name="Warren W."/>
            <person name="Chinwalla A."/>
            <person name="Mardis E.R."/>
            <person name="Wilson R.K."/>
        </authorList>
    </citation>
    <scope>NUCLEOTIDE SEQUENCE [LARGE SCALE GENOMIC DNA]</scope>
    <source>
        <strain evidence="4">ATCC 35185</strain>
        <strain evidence="5">ATCC 35185 / DSM 20758 / VPI D19B-28</strain>
    </source>
</reference>
<dbReference type="EMBL" id="ACKP02000012">
    <property type="protein sequence ID" value="EEX77872.1"/>
    <property type="molecule type" value="Genomic_DNA"/>
</dbReference>
<dbReference type="AlphaFoldDB" id="C9LT26"/>
<evidence type="ECO:0000313" key="3">
    <source>
        <dbReference type="EMBL" id="AEC00534.1"/>
    </source>
</evidence>
<name>C9LT26_SELS3</name>
<organism evidence="4 5">
    <name type="scientific">Selenomonas sputigena (strain ATCC 35185 / DSM 20758 / CCUG 44933 / VPI D19B-28)</name>
    <dbReference type="NCBI Taxonomy" id="546271"/>
    <lineage>
        <taxon>Bacteria</taxon>
        <taxon>Bacillati</taxon>
        <taxon>Bacillota</taxon>
        <taxon>Negativicutes</taxon>
        <taxon>Selenomonadales</taxon>
        <taxon>Selenomonadaceae</taxon>
        <taxon>Selenomonas</taxon>
    </lineage>
</organism>
<feature type="transmembrane region" description="Helical" evidence="2">
    <location>
        <begin position="32"/>
        <end position="49"/>
    </location>
</feature>
<proteinExistence type="predicted"/>
<reference evidence="3 6" key="2">
    <citation type="submission" date="2011-04" db="EMBL/GenBank/DDBJ databases">
        <title>The complete genome of Selenomonas sputigena DSM 20758.</title>
        <authorList>
            <consortium name="US DOE Joint Genome Institute (JGI-PGF)"/>
            <person name="Lucas S."/>
            <person name="Copeland A."/>
            <person name="Lapidus A."/>
            <person name="Bruce D."/>
            <person name="Goodwin L."/>
            <person name="Pitluck S."/>
            <person name="Peters L."/>
            <person name="Kyrpides N."/>
            <person name="Mavromatis K."/>
            <person name="Ivanova N."/>
            <person name="Ovchinnikova G."/>
            <person name="Teshima H."/>
            <person name="Detter J.C."/>
            <person name="Tapia R."/>
            <person name="Han C."/>
            <person name="Land M."/>
            <person name="Hauser L."/>
            <person name="Markowitz V."/>
            <person name="Cheng J.-F."/>
            <person name="Hugenholtz P."/>
            <person name="Woyke T."/>
            <person name="Wu D."/>
            <person name="Gronow S."/>
            <person name="Wellnitz S."/>
            <person name="Schneider S."/>
            <person name="Klenk H.-P."/>
            <person name="Eisen J.A."/>
        </authorList>
    </citation>
    <scope>NUCLEOTIDE SEQUENCE [LARGE SCALE GENOMIC DNA]</scope>
    <source>
        <strain evidence="3">ATCC 35185</strain>
        <strain evidence="6">ATCC 35185 / DSM 20758 / VPI D19B-28</strain>
    </source>
</reference>
<sequence length="111" mass="12863">MAKQLKKIRRNLKPQAGGTNTEKRPEKKGKDTFLLIMIALTFFIAFIGWSEMTWLNRSMYGSLAASLLLIYGYKQGNFGEKEKLWMTRSSMFFIALSFALFAAICYYQYFA</sequence>
<feature type="compositionally biased region" description="Basic residues" evidence="1">
    <location>
        <begin position="1"/>
        <end position="12"/>
    </location>
</feature>